<dbReference type="InterPro" id="IPR018371">
    <property type="entry name" value="Chitin-binding_1_CS"/>
</dbReference>
<proteinExistence type="predicted"/>
<protein>
    <recommendedName>
        <fullName evidence="5">Chitin-binding type-1 domain-containing protein</fullName>
    </recommendedName>
</protein>
<dbReference type="PROSITE" id="PS50941">
    <property type="entry name" value="CHIT_BIND_I_2"/>
    <property type="match status" value="2"/>
</dbReference>
<sequence length="522" mass="59435">MILIKYLIFTLLAIIANSEKRSTDNSELPLSLLELTNKNTAYSKQYNNNIQEYYNYYYKDLFEKEKGCVALTSDNPAYNPYHSSLIVNSKDVTYLNHCDTKTNNTKQITLNNTFNERTKGYTLSYSKVLKKGEYVSSPGGRWHFGLLPNGELALCENEFKESHIKWSNRINYLSKYDLKFFIDINGHLVVTAKNIVKSLDNNDHYDEKTNSITKENKLNKRIEEKNKDQVSANSVEDNDSLNKSYILEYFAKFKEWLKNYKSPENKSKIYEIGNVIQNVNYKSDKEIIVWDSLPRNLTYNVGYFGDSGYFLVLSDDGSKSKNSPVMLYDGAGVKIWQILPGDEYKGYPFPREYDMPLDFETTTSSNTLTSTIPVVGDIPIYTNLTSTTIISINDNITTKIDKITTKSHKDIYLPSQTRSSSSISGISIPTIMSSNKCGTYDDGIYVCKNNKCCSKYGHCGDTEKYCGKGCQNNYGLCYSKSSRCGIEYGICNNNKCCSKYGYCGNGKKYCYNGCQSEFGKCM</sequence>
<dbReference type="Gene3D" id="3.30.60.10">
    <property type="entry name" value="Endochitinase-like"/>
    <property type="match status" value="2"/>
</dbReference>
<evidence type="ECO:0000256" key="4">
    <source>
        <dbReference type="SAM" id="SignalP"/>
    </source>
</evidence>
<dbReference type="Pfam" id="PF00187">
    <property type="entry name" value="Chitin_bind_1"/>
    <property type="match status" value="2"/>
</dbReference>
<reference evidence="6 7" key="1">
    <citation type="submission" date="2016-08" db="EMBL/GenBank/DDBJ databases">
        <title>A Parts List for Fungal Cellulosomes Revealed by Comparative Genomics.</title>
        <authorList>
            <consortium name="DOE Joint Genome Institute"/>
            <person name="Haitjema C.H."/>
            <person name="Gilmore S.P."/>
            <person name="Henske J.K."/>
            <person name="Solomon K.V."/>
            <person name="De Groot R."/>
            <person name="Kuo A."/>
            <person name="Mondo S.J."/>
            <person name="Salamov A.A."/>
            <person name="Labutti K."/>
            <person name="Zhao Z."/>
            <person name="Chiniquy J."/>
            <person name="Barry K."/>
            <person name="Brewer H.M."/>
            <person name="Purvine S.O."/>
            <person name="Wright A.T."/>
            <person name="Boxma B."/>
            <person name="Van Alen T."/>
            <person name="Hackstein J.H."/>
            <person name="Baker S.E."/>
            <person name="Grigoriev I.V."/>
            <person name="O'Malley M.A."/>
        </authorList>
    </citation>
    <scope>NUCLEOTIDE SEQUENCE [LARGE SCALE GENOMIC DNA]</scope>
    <source>
        <strain evidence="6 7">G1</strain>
    </source>
</reference>
<evidence type="ECO:0000256" key="3">
    <source>
        <dbReference type="PROSITE-ProRule" id="PRU00261"/>
    </source>
</evidence>
<feature type="disulfide bond" evidence="3">
    <location>
        <begin position="496"/>
        <end position="510"/>
    </location>
</feature>
<name>A0A1Y1XQL8_9FUNG</name>
<feature type="domain" description="Chitin-binding type-1" evidence="5">
    <location>
        <begin position="434"/>
        <end position="479"/>
    </location>
</feature>
<organism evidence="6 7">
    <name type="scientific">Neocallimastix californiae</name>
    <dbReference type="NCBI Taxonomy" id="1754190"/>
    <lineage>
        <taxon>Eukaryota</taxon>
        <taxon>Fungi</taxon>
        <taxon>Fungi incertae sedis</taxon>
        <taxon>Chytridiomycota</taxon>
        <taxon>Chytridiomycota incertae sedis</taxon>
        <taxon>Neocallimastigomycetes</taxon>
        <taxon>Neocallimastigales</taxon>
        <taxon>Neocallimastigaceae</taxon>
        <taxon>Neocallimastix</taxon>
    </lineage>
</organism>
<dbReference type="AlphaFoldDB" id="A0A1Y1XQL8"/>
<feature type="signal peptide" evidence="4">
    <location>
        <begin position="1"/>
        <end position="18"/>
    </location>
</feature>
<accession>A0A1Y1XQL8</accession>
<dbReference type="InterPro" id="IPR036861">
    <property type="entry name" value="Endochitinase-like_sf"/>
</dbReference>
<evidence type="ECO:0000256" key="2">
    <source>
        <dbReference type="ARBA" id="ARBA00023157"/>
    </source>
</evidence>
<comment type="caution">
    <text evidence="6">The sequence shown here is derived from an EMBL/GenBank/DDBJ whole genome shotgun (WGS) entry which is preliminary data.</text>
</comment>
<dbReference type="InterPro" id="IPR001002">
    <property type="entry name" value="Chitin-bd_1"/>
</dbReference>
<evidence type="ECO:0000256" key="1">
    <source>
        <dbReference type="ARBA" id="ARBA00022669"/>
    </source>
</evidence>
<comment type="caution">
    <text evidence="3">Lacks conserved residue(s) required for the propagation of feature annotation.</text>
</comment>
<dbReference type="GO" id="GO:0008061">
    <property type="term" value="F:chitin binding"/>
    <property type="evidence" value="ECO:0007669"/>
    <property type="project" value="UniProtKB-UniRule"/>
</dbReference>
<dbReference type="Proteomes" id="UP000193920">
    <property type="component" value="Unassembled WGS sequence"/>
</dbReference>
<feature type="disulfide bond" evidence="3">
    <location>
        <begin position="452"/>
        <end position="466"/>
    </location>
</feature>
<keyword evidence="4" id="KW-0732">Signal</keyword>
<dbReference type="EMBL" id="MCOG01001189">
    <property type="protein sequence ID" value="ORX88061.1"/>
    <property type="molecule type" value="Genomic_DNA"/>
</dbReference>
<dbReference type="SUPFAM" id="SSF57016">
    <property type="entry name" value="Plant lectins/antimicrobial peptides"/>
    <property type="match status" value="2"/>
</dbReference>
<dbReference type="SMART" id="SM00270">
    <property type="entry name" value="ChtBD1"/>
    <property type="match status" value="2"/>
</dbReference>
<keyword evidence="2 3" id="KW-1015">Disulfide bond</keyword>
<feature type="disulfide bond" evidence="3">
    <location>
        <begin position="491"/>
        <end position="503"/>
    </location>
</feature>
<evidence type="ECO:0000313" key="7">
    <source>
        <dbReference type="Proteomes" id="UP000193920"/>
    </source>
</evidence>
<keyword evidence="7" id="KW-1185">Reference proteome</keyword>
<keyword evidence="1 3" id="KW-0147">Chitin-binding</keyword>
<feature type="domain" description="Chitin-binding type-1" evidence="5">
    <location>
        <begin position="481"/>
        <end position="522"/>
    </location>
</feature>
<feature type="disulfide bond" evidence="3">
    <location>
        <begin position="447"/>
        <end position="459"/>
    </location>
</feature>
<dbReference type="CDD" id="cd00035">
    <property type="entry name" value="ChtBD1"/>
    <property type="match status" value="2"/>
</dbReference>
<evidence type="ECO:0000313" key="6">
    <source>
        <dbReference type="EMBL" id="ORX88061.1"/>
    </source>
</evidence>
<evidence type="ECO:0000259" key="5">
    <source>
        <dbReference type="PROSITE" id="PS50941"/>
    </source>
</evidence>
<feature type="chain" id="PRO_5012779160" description="Chitin-binding type-1 domain-containing protein" evidence="4">
    <location>
        <begin position="19"/>
        <end position="522"/>
    </location>
</feature>
<dbReference type="OrthoDB" id="5598155at2759"/>
<gene>
    <name evidence="6" type="ORF">LY90DRAFT_521349</name>
</gene>
<dbReference type="PANTHER" id="PTHR47849">
    <property type="entry name" value="CHITIN-BINDING LECTIN 1"/>
    <property type="match status" value="1"/>
</dbReference>
<dbReference type="PROSITE" id="PS00026">
    <property type="entry name" value="CHIT_BIND_I_1"/>
    <property type="match status" value="2"/>
</dbReference>